<dbReference type="EMBL" id="QDKQ01000031">
    <property type="protein sequence ID" value="PVM91269.1"/>
    <property type="molecule type" value="Genomic_DNA"/>
</dbReference>
<feature type="transmembrane region" description="Helical" evidence="2">
    <location>
        <begin position="6"/>
        <end position="29"/>
    </location>
</feature>
<gene>
    <name evidence="3" type="ORF">DDF67_07225</name>
</gene>
<sequence length="304" mass="33552">MSEFWRLLLLVAIAGSAVTFMGSAAIWFMDEERRIRRALRHVLKGEPETVIIARGRGKGVGFSFDTNTAAVAWDAGTWCLLYRIDELMGAELSVDNQVVGRVFRGEQRRAIDQIVQQAARVCLRLIFDDPRHPDFELDLWLEGDEQQRQSRSPAQAIQEANRWLARAEAIVRRPLAPRGPSPASAAKSGGEPEIARRPEPAVPADKPKPYRSAREAVTAGAATAGVAVATAPLFEEIDDGPEAADPPWSDPDAPIQAWADDGDTTDEPAYLPPERPYKPVSKAAREARGDQDELPFDLDDEDEY</sequence>
<dbReference type="Proteomes" id="UP000245073">
    <property type="component" value="Unassembled WGS sequence"/>
</dbReference>
<feature type="region of interest" description="Disordered" evidence="1">
    <location>
        <begin position="174"/>
        <end position="216"/>
    </location>
</feature>
<keyword evidence="2" id="KW-0472">Membrane</keyword>
<evidence type="ECO:0000313" key="3">
    <source>
        <dbReference type="EMBL" id="PVM91269.1"/>
    </source>
</evidence>
<feature type="region of interest" description="Disordered" evidence="1">
    <location>
        <begin position="235"/>
        <end position="304"/>
    </location>
</feature>
<evidence type="ECO:0000256" key="1">
    <source>
        <dbReference type="SAM" id="MobiDB-lite"/>
    </source>
</evidence>
<accession>A0A2T9K5P1</accession>
<reference evidence="3 4" key="1">
    <citation type="submission" date="2018-04" db="EMBL/GenBank/DDBJ databases">
        <title>The genome sequence of Caulobacter sp. 744.</title>
        <authorList>
            <person name="Gao J."/>
            <person name="Sun J."/>
        </authorList>
    </citation>
    <scope>NUCLEOTIDE SEQUENCE [LARGE SCALE GENOMIC DNA]</scope>
    <source>
        <strain evidence="3 4">774</strain>
    </source>
</reference>
<dbReference type="OrthoDB" id="7203899at2"/>
<organism evidence="3 4">
    <name type="scientific">Caulobacter endophyticus</name>
    <dbReference type="NCBI Taxonomy" id="2172652"/>
    <lineage>
        <taxon>Bacteria</taxon>
        <taxon>Pseudomonadati</taxon>
        <taxon>Pseudomonadota</taxon>
        <taxon>Alphaproteobacteria</taxon>
        <taxon>Caulobacterales</taxon>
        <taxon>Caulobacteraceae</taxon>
        <taxon>Caulobacter</taxon>
    </lineage>
</organism>
<feature type="compositionally biased region" description="Low complexity" evidence="1">
    <location>
        <begin position="243"/>
        <end position="254"/>
    </location>
</feature>
<keyword evidence="2" id="KW-1133">Transmembrane helix</keyword>
<protein>
    <submittedName>
        <fullName evidence="3">Uncharacterized protein</fullName>
    </submittedName>
</protein>
<proteinExistence type="predicted"/>
<feature type="compositionally biased region" description="Acidic residues" evidence="1">
    <location>
        <begin position="292"/>
        <end position="304"/>
    </location>
</feature>
<dbReference type="RefSeq" id="WP_109100228.1">
    <property type="nucleotide sequence ID" value="NZ_QDKQ01000031.1"/>
</dbReference>
<keyword evidence="2" id="KW-0812">Transmembrane</keyword>
<comment type="caution">
    <text evidence="3">The sequence shown here is derived from an EMBL/GenBank/DDBJ whole genome shotgun (WGS) entry which is preliminary data.</text>
</comment>
<feature type="compositionally biased region" description="Basic and acidic residues" evidence="1">
    <location>
        <begin position="193"/>
        <end position="214"/>
    </location>
</feature>
<evidence type="ECO:0000313" key="4">
    <source>
        <dbReference type="Proteomes" id="UP000245073"/>
    </source>
</evidence>
<name>A0A2T9K5P1_9CAUL</name>
<dbReference type="AlphaFoldDB" id="A0A2T9K5P1"/>
<evidence type="ECO:0000256" key="2">
    <source>
        <dbReference type="SAM" id="Phobius"/>
    </source>
</evidence>
<keyword evidence="4" id="KW-1185">Reference proteome</keyword>